<dbReference type="InterPro" id="IPR020568">
    <property type="entry name" value="Ribosomal_Su5_D2-typ_SF"/>
</dbReference>
<evidence type="ECO:0000259" key="12">
    <source>
        <dbReference type="SMART" id="SM00387"/>
    </source>
</evidence>
<organism evidence="13 14">
    <name type="scientific">Geovibrio thiophilus</name>
    <dbReference type="NCBI Taxonomy" id="139438"/>
    <lineage>
        <taxon>Bacteria</taxon>
        <taxon>Pseudomonadati</taxon>
        <taxon>Deferribacterota</taxon>
        <taxon>Deferribacteres</taxon>
        <taxon>Deferribacterales</taxon>
        <taxon>Geovibrionaceae</taxon>
        <taxon>Geovibrio</taxon>
    </lineage>
</organism>
<dbReference type="SUPFAM" id="SSF55874">
    <property type="entry name" value="ATPase domain of HSP90 chaperone/DNA topoisomerase II/histidine kinase"/>
    <property type="match status" value="1"/>
</dbReference>
<feature type="region of interest" description="C" evidence="10">
    <location>
        <begin position="549"/>
        <end position="627"/>
    </location>
</feature>
<dbReference type="SUPFAM" id="SSF54211">
    <property type="entry name" value="Ribosomal protein S5 domain 2-like"/>
    <property type="match status" value="1"/>
</dbReference>
<dbReference type="InterPro" id="IPR019805">
    <property type="entry name" value="Heat_shock_protein_90_CS"/>
</dbReference>
<dbReference type="PROSITE" id="PS00298">
    <property type="entry name" value="HSP90"/>
    <property type="match status" value="1"/>
</dbReference>
<keyword evidence="6 10" id="KW-0346">Stress response</keyword>
<evidence type="ECO:0000256" key="9">
    <source>
        <dbReference type="ARBA" id="ARBA00070675"/>
    </source>
</evidence>
<name>A0A410K0J3_9BACT</name>
<proteinExistence type="inferred from homology"/>
<dbReference type="AlphaFoldDB" id="A0A410K0J3"/>
<comment type="subcellular location">
    <subcellularLocation>
        <location evidence="1 10">Cytoplasm</location>
    </subcellularLocation>
</comment>
<feature type="binding site" evidence="11">
    <location>
        <position position="79"/>
    </location>
    <ligand>
        <name>ATP</name>
        <dbReference type="ChEBI" id="CHEBI:30616"/>
    </ligand>
</feature>
<evidence type="ECO:0000256" key="7">
    <source>
        <dbReference type="ARBA" id="ARBA00023186"/>
    </source>
</evidence>
<keyword evidence="5 10" id="KW-0067">ATP-binding</keyword>
<evidence type="ECO:0000313" key="14">
    <source>
        <dbReference type="Proteomes" id="UP000287502"/>
    </source>
</evidence>
<dbReference type="InterPro" id="IPR003594">
    <property type="entry name" value="HATPase_dom"/>
</dbReference>
<evidence type="ECO:0000256" key="11">
    <source>
        <dbReference type="PIRSR" id="PIRSR002583-1"/>
    </source>
</evidence>
<feature type="domain" description="Histidine kinase/HSP90-like ATPase" evidence="12">
    <location>
        <begin position="26"/>
        <end position="182"/>
    </location>
</feature>
<dbReference type="GO" id="GO:0005524">
    <property type="term" value="F:ATP binding"/>
    <property type="evidence" value="ECO:0007669"/>
    <property type="project" value="UniProtKB-UniRule"/>
</dbReference>
<dbReference type="Pfam" id="PF13589">
    <property type="entry name" value="HATPase_c_3"/>
    <property type="match status" value="1"/>
</dbReference>
<dbReference type="GO" id="GO:0005737">
    <property type="term" value="C:cytoplasm"/>
    <property type="evidence" value="ECO:0007669"/>
    <property type="project" value="UniProtKB-SubCell"/>
</dbReference>
<comment type="function">
    <text evidence="8 10">Molecular chaperone. Has ATPase activity.</text>
</comment>
<dbReference type="PRINTS" id="PR00775">
    <property type="entry name" value="HEATSHOCK90"/>
</dbReference>
<protein>
    <recommendedName>
        <fullName evidence="9 10">Chaperone protein HtpG</fullName>
    </recommendedName>
    <alternativeName>
        <fullName evidence="10">Heat shock protein HtpG</fullName>
    </alternativeName>
    <alternativeName>
        <fullName evidence="10">High temperature protein G</fullName>
    </alternativeName>
</protein>
<dbReference type="EMBL" id="CP035108">
    <property type="protein sequence ID" value="QAR33909.1"/>
    <property type="molecule type" value="Genomic_DNA"/>
</dbReference>
<dbReference type="SMART" id="SM00387">
    <property type="entry name" value="HATPase_c"/>
    <property type="match status" value="1"/>
</dbReference>
<evidence type="ECO:0000256" key="6">
    <source>
        <dbReference type="ARBA" id="ARBA00023016"/>
    </source>
</evidence>
<dbReference type="SUPFAM" id="SSF110942">
    <property type="entry name" value="HSP90 C-terminal domain"/>
    <property type="match status" value="1"/>
</dbReference>
<evidence type="ECO:0000256" key="2">
    <source>
        <dbReference type="ARBA" id="ARBA00008239"/>
    </source>
</evidence>
<dbReference type="HAMAP" id="MF_00505">
    <property type="entry name" value="HSP90"/>
    <property type="match status" value="1"/>
</dbReference>
<dbReference type="KEGG" id="gtl:EP073_10990"/>
<dbReference type="CDD" id="cd16927">
    <property type="entry name" value="HATPase_Hsp90-like"/>
    <property type="match status" value="1"/>
</dbReference>
<dbReference type="FunFam" id="3.30.230.80:FF:000002">
    <property type="entry name" value="Molecular chaperone HtpG"/>
    <property type="match status" value="1"/>
</dbReference>
<comment type="subunit">
    <text evidence="10">Homodimer.</text>
</comment>
<dbReference type="InterPro" id="IPR037196">
    <property type="entry name" value="HSP90_C"/>
</dbReference>
<feature type="region of interest" description="A; substrate-binding" evidence="10">
    <location>
        <begin position="1"/>
        <end position="338"/>
    </location>
</feature>
<keyword evidence="3 10" id="KW-0963">Cytoplasm</keyword>
<dbReference type="NCBIfam" id="NF003555">
    <property type="entry name" value="PRK05218.1"/>
    <property type="match status" value="1"/>
</dbReference>
<evidence type="ECO:0000256" key="3">
    <source>
        <dbReference type="ARBA" id="ARBA00022490"/>
    </source>
</evidence>
<keyword evidence="4 10" id="KW-0547">Nucleotide-binding</keyword>
<dbReference type="Gene3D" id="1.20.120.790">
    <property type="entry name" value="Heat shock protein 90, C-terminal domain"/>
    <property type="match status" value="1"/>
</dbReference>
<dbReference type="GO" id="GO:0140662">
    <property type="term" value="F:ATP-dependent protein folding chaperone"/>
    <property type="evidence" value="ECO:0007669"/>
    <property type="project" value="InterPro"/>
</dbReference>
<feature type="binding site" evidence="11">
    <location>
        <begin position="99"/>
        <end position="100"/>
    </location>
    <ligand>
        <name>ATP</name>
        <dbReference type="ChEBI" id="CHEBI:30616"/>
    </ligand>
</feature>
<dbReference type="InterPro" id="IPR001404">
    <property type="entry name" value="Hsp90_fam"/>
</dbReference>
<evidence type="ECO:0000256" key="10">
    <source>
        <dbReference type="HAMAP-Rule" id="MF_00505"/>
    </source>
</evidence>
<evidence type="ECO:0000256" key="1">
    <source>
        <dbReference type="ARBA" id="ARBA00004496"/>
    </source>
</evidence>
<evidence type="ECO:0000256" key="5">
    <source>
        <dbReference type="ARBA" id="ARBA00022840"/>
    </source>
</evidence>
<dbReference type="PANTHER" id="PTHR11528">
    <property type="entry name" value="HEAT SHOCK PROTEIN 90 FAMILY MEMBER"/>
    <property type="match status" value="1"/>
</dbReference>
<feature type="binding site" evidence="11">
    <location>
        <position position="338"/>
    </location>
    <ligand>
        <name>ATP</name>
        <dbReference type="ChEBI" id="CHEBI:30616"/>
    </ligand>
</feature>
<feature type="binding site" evidence="11">
    <location>
        <begin position="122"/>
        <end position="127"/>
    </location>
    <ligand>
        <name>ATP</name>
        <dbReference type="ChEBI" id="CHEBI:30616"/>
    </ligand>
</feature>
<feature type="binding site" evidence="11">
    <location>
        <position position="172"/>
    </location>
    <ligand>
        <name>ATP</name>
        <dbReference type="ChEBI" id="CHEBI:30616"/>
    </ligand>
</feature>
<dbReference type="OrthoDB" id="9802640at2"/>
<comment type="caution">
    <text evidence="10">Lacks conserved residue(s) required for the propagation of feature annotation.</text>
</comment>
<feature type="binding site" evidence="11">
    <location>
        <position position="37"/>
    </location>
    <ligand>
        <name>ATP</name>
        <dbReference type="ChEBI" id="CHEBI:30616"/>
    </ligand>
</feature>
<dbReference type="Gene3D" id="3.40.50.11260">
    <property type="match status" value="1"/>
</dbReference>
<reference evidence="13 14" key="1">
    <citation type="submission" date="2019-01" db="EMBL/GenBank/DDBJ databases">
        <title>Geovibrio thiophilus DSM 11263, complete genome.</title>
        <authorList>
            <person name="Spring S."/>
            <person name="Bunk B."/>
            <person name="Sproer C."/>
        </authorList>
    </citation>
    <scope>NUCLEOTIDE SEQUENCE [LARGE SCALE GENOMIC DNA]</scope>
    <source>
        <strain evidence="13 14">DSM 11263</strain>
    </source>
</reference>
<dbReference type="PIRSF" id="PIRSF002583">
    <property type="entry name" value="Hsp90"/>
    <property type="match status" value="1"/>
</dbReference>
<evidence type="ECO:0000256" key="4">
    <source>
        <dbReference type="ARBA" id="ARBA00022741"/>
    </source>
</evidence>
<evidence type="ECO:0000313" key="13">
    <source>
        <dbReference type="EMBL" id="QAR33909.1"/>
    </source>
</evidence>
<accession>A0A410K0J3</accession>
<dbReference type="InterPro" id="IPR036890">
    <property type="entry name" value="HATPase_C_sf"/>
</dbReference>
<feature type="binding site" evidence="11">
    <location>
        <position position="33"/>
    </location>
    <ligand>
        <name>ATP</name>
        <dbReference type="ChEBI" id="CHEBI:30616"/>
    </ligand>
</feature>
<dbReference type="FunFam" id="3.30.565.10:FF:000009">
    <property type="entry name" value="Molecular chaperone HtpG"/>
    <property type="match status" value="1"/>
</dbReference>
<dbReference type="GO" id="GO:0051082">
    <property type="term" value="F:unfolded protein binding"/>
    <property type="evidence" value="ECO:0007669"/>
    <property type="project" value="UniProtKB-UniRule"/>
</dbReference>
<dbReference type="RefSeq" id="WP_128467194.1">
    <property type="nucleotide sequence ID" value="NZ_CP035108.1"/>
</dbReference>
<dbReference type="Proteomes" id="UP000287502">
    <property type="component" value="Chromosome"/>
</dbReference>
<keyword evidence="7 10" id="KW-0143">Chaperone</keyword>
<keyword evidence="14" id="KW-1185">Reference proteome</keyword>
<feature type="binding site" evidence="11">
    <location>
        <position position="84"/>
    </location>
    <ligand>
        <name>ATP</name>
        <dbReference type="ChEBI" id="CHEBI:30616"/>
    </ligand>
</feature>
<dbReference type="Pfam" id="PF00183">
    <property type="entry name" value="HSP90"/>
    <property type="match status" value="1"/>
</dbReference>
<sequence>MAQETVQFRAEVSRLLDLVVNSLYSHKEIFLRELVSNASDAIDKLRYLSLTDSGILEGDGNFRIKLVPDAGNNTLTVSDNGIGMTKEETVQALGTIAHSGTKEFLNRLKSEEVKNNPELIGQFGVGFYAAFMVADKVTVITRKAGEKDAVKWESSADGTFTVEAAEKESRGTDVILHLKDEGKEYLDEYQIRNIIKKYSDYIEYPVVMDITDEEEKDGKTETRVKEETLNSMKAIWLKDKADVTEEEYKEFYKHISHDFTDPLKTIHYRAEGTAEFTVLLYIPSKAPFDILYKDFKFGPALYVKKVQIMEHCEQLIPLYLRFVKGMADSSDLPLNVSREILQNNRMIDVIRKNITKKVLDTLREMKTNEAESYAVFYKEFGKILKEGLHYEFTKKEEIAALLMFRSSNTEGEGFTDLEKYLESMKPDQEEIYYITGGNIAELKKSPYLESFTEKGIEVLFMTDEVDEIVIPSLGEYKGKKLRSVVKGDISLDDKSKTEEQKKELGGLLDTVKDALKDKVKDVRLSGRLKNTVCCLVGDDNDIDPHMARMMEAMGQFIPKSKKILEINPEHPLFAEMKKLHETDAKSSVIKDYADILFNLALIVEGSAPENPSLFAGKTAELMIKGMR</sequence>
<dbReference type="Gene3D" id="3.30.230.80">
    <property type="match status" value="1"/>
</dbReference>
<dbReference type="InterPro" id="IPR020575">
    <property type="entry name" value="Hsp90_N"/>
</dbReference>
<gene>
    <name evidence="10 13" type="primary">htpG</name>
    <name evidence="13" type="ORF">EP073_10990</name>
</gene>
<dbReference type="GO" id="GO:0016887">
    <property type="term" value="F:ATP hydrolysis activity"/>
    <property type="evidence" value="ECO:0007669"/>
    <property type="project" value="InterPro"/>
</dbReference>
<dbReference type="Gene3D" id="3.30.565.10">
    <property type="entry name" value="Histidine kinase-like ATPase, C-terminal domain"/>
    <property type="match status" value="1"/>
</dbReference>
<comment type="similarity">
    <text evidence="2 10">Belongs to the heat shock protein 90 family.</text>
</comment>
<evidence type="ECO:0000256" key="8">
    <source>
        <dbReference type="ARBA" id="ARBA00058590"/>
    </source>
</evidence>